<dbReference type="KEGG" id="ppi:YSA_03620"/>
<dbReference type="Proteomes" id="UP000005268">
    <property type="component" value="Chromosome"/>
</dbReference>
<gene>
    <name evidence="1" type="ORF">YSA_03620</name>
</gene>
<name>I3UTA0_PSEPU</name>
<protein>
    <submittedName>
        <fullName evidence="1">Uncharacterized protein</fullName>
    </submittedName>
</protein>
<dbReference type="AlphaFoldDB" id="I3UTA0"/>
<reference evidence="1 2" key="1">
    <citation type="journal article" date="2012" name="J. Bacteriol.">
        <title>Complete Genome Sequence of the Naphthalene-Degrading Pseudomonas putida Strain ND6.</title>
        <authorList>
            <person name="Li S."/>
            <person name="Zhao H."/>
            <person name="Li Y."/>
            <person name="Niu S."/>
            <person name="Cai B."/>
        </authorList>
    </citation>
    <scope>NUCLEOTIDE SEQUENCE [LARGE SCALE GENOMIC DNA]</scope>
    <source>
        <strain evidence="1 2">ND6</strain>
    </source>
</reference>
<sequence>MRVGLSDMAVGRSLFAARLYDKIINVGKIAKYKLS</sequence>
<dbReference type="EMBL" id="CP003588">
    <property type="protein sequence ID" value="AFK68721.1"/>
    <property type="molecule type" value="Genomic_DNA"/>
</dbReference>
<proteinExistence type="predicted"/>
<accession>I3UTA0</accession>
<organism evidence="1 2">
    <name type="scientific">Pseudomonas putida ND6</name>
    <dbReference type="NCBI Taxonomy" id="231023"/>
    <lineage>
        <taxon>Bacteria</taxon>
        <taxon>Pseudomonadati</taxon>
        <taxon>Pseudomonadota</taxon>
        <taxon>Gammaproteobacteria</taxon>
        <taxon>Pseudomonadales</taxon>
        <taxon>Pseudomonadaceae</taxon>
        <taxon>Pseudomonas</taxon>
    </lineage>
</organism>
<evidence type="ECO:0000313" key="1">
    <source>
        <dbReference type="EMBL" id="AFK68721.1"/>
    </source>
</evidence>
<evidence type="ECO:0000313" key="2">
    <source>
        <dbReference type="Proteomes" id="UP000005268"/>
    </source>
</evidence>
<dbReference type="HOGENOM" id="CLU_3366694_0_0_6"/>